<evidence type="ECO:0000313" key="3">
    <source>
        <dbReference type="EMBL" id="KKM67088.1"/>
    </source>
</evidence>
<accession>A0A0F9JBZ9</accession>
<dbReference type="Pfam" id="PF00145">
    <property type="entry name" value="DNA_methylase"/>
    <property type="match status" value="1"/>
</dbReference>
<evidence type="ECO:0000256" key="1">
    <source>
        <dbReference type="ARBA" id="ARBA00022603"/>
    </source>
</evidence>
<name>A0A0F9JBZ9_9ZZZZ</name>
<evidence type="ECO:0008006" key="4">
    <source>
        <dbReference type="Google" id="ProtNLM"/>
    </source>
</evidence>
<organism evidence="3">
    <name type="scientific">marine sediment metagenome</name>
    <dbReference type="NCBI Taxonomy" id="412755"/>
    <lineage>
        <taxon>unclassified sequences</taxon>
        <taxon>metagenomes</taxon>
        <taxon>ecological metagenomes</taxon>
    </lineage>
</organism>
<dbReference type="GO" id="GO:0032259">
    <property type="term" value="P:methylation"/>
    <property type="evidence" value="ECO:0007669"/>
    <property type="project" value="UniProtKB-KW"/>
</dbReference>
<sequence>MKILNLFAGIGGNRTLWGDKHEITSIEINQQIACVYHKRFPKDKTIIGDAYDFFEKHYKEFDFIWASPPCPTHSCMMSLQKNKKLPEMKLWSLIIFLKTWSKALWLVENVKSYYKPLVNPTTFLGRHSIWSNIPLTNKRFDNKVRQEEKKINNARARGFMKLKDDLKWLSNKHKIDLDLLNGFSKGKKIRILRNCVDYRIGNHVLKSLNKQTILGDFLSNQ</sequence>
<dbReference type="InterPro" id="IPR001525">
    <property type="entry name" value="C5_MeTfrase"/>
</dbReference>
<dbReference type="AlphaFoldDB" id="A0A0F9JBZ9"/>
<keyword evidence="2" id="KW-0808">Transferase</keyword>
<proteinExistence type="predicted"/>
<evidence type="ECO:0000256" key="2">
    <source>
        <dbReference type="ARBA" id="ARBA00022679"/>
    </source>
</evidence>
<dbReference type="EMBL" id="LAZR01010412">
    <property type="protein sequence ID" value="KKM67088.1"/>
    <property type="molecule type" value="Genomic_DNA"/>
</dbReference>
<dbReference type="Gene3D" id="3.40.50.150">
    <property type="entry name" value="Vaccinia Virus protein VP39"/>
    <property type="match status" value="1"/>
</dbReference>
<reference evidence="3" key="1">
    <citation type="journal article" date="2015" name="Nature">
        <title>Complex archaea that bridge the gap between prokaryotes and eukaryotes.</title>
        <authorList>
            <person name="Spang A."/>
            <person name="Saw J.H."/>
            <person name="Jorgensen S.L."/>
            <person name="Zaremba-Niedzwiedzka K."/>
            <person name="Martijn J."/>
            <person name="Lind A.E."/>
            <person name="van Eijk R."/>
            <person name="Schleper C."/>
            <person name="Guy L."/>
            <person name="Ettema T.J."/>
        </authorList>
    </citation>
    <scope>NUCLEOTIDE SEQUENCE</scope>
</reference>
<protein>
    <recommendedName>
        <fullName evidence="4">DNA (cytosine-5-)-methyltransferase</fullName>
    </recommendedName>
</protein>
<dbReference type="InterPro" id="IPR029063">
    <property type="entry name" value="SAM-dependent_MTases_sf"/>
</dbReference>
<gene>
    <name evidence="3" type="ORF">LCGC14_1474740</name>
</gene>
<comment type="caution">
    <text evidence="3">The sequence shown here is derived from an EMBL/GenBank/DDBJ whole genome shotgun (WGS) entry which is preliminary data.</text>
</comment>
<keyword evidence="1" id="KW-0489">Methyltransferase</keyword>
<dbReference type="SUPFAM" id="SSF53335">
    <property type="entry name" value="S-adenosyl-L-methionine-dependent methyltransferases"/>
    <property type="match status" value="1"/>
</dbReference>
<dbReference type="GO" id="GO:0008168">
    <property type="term" value="F:methyltransferase activity"/>
    <property type="evidence" value="ECO:0007669"/>
    <property type="project" value="UniProtKB-KW"/>
</dbReference>